<evidence type="ECO:0000259" key="17">
    <source>
        <dbReference type="PROSITE" id="PS50901"/>
    </source>
</evidence>
<feature type="transmembrane region" description="Helical" evidence="16">
    <location>
        <begin position="21"/>
        <end position="45"/>
    </location>
</feature>
<dbReference type="Gene3D" id="1.10.10.10">
    <property type="entry name" value="Winged helix-like DNA-binding domain superfamily/Winged helix DNA-binding domain"/>
    <property type="match status" value="1"/>
</dbReference>
<comment type="caution">
    <text evidence="18">The sequence shown here is derived from an EMBL/GenBank/DDBJ whole genome shotgun (WGS) entry which is preliminary data.</text>
</comment>
<dbReference type="Pfam" id="PF17854">
    <property type="entry name" value="FtsK_alpha"/>
    <property type="match status" value="1"/>
</dbReference>
<dbReference type="InterPro" id="IPR025199">
    <property type="entry name" value="FtsK_4TM"/>
</dbReference>
<dbReference type="Pfam" id="PF13491">
    <property type="entry name" value="FtsK_4TM"/>
    <property type="match status" value="1"/>
</dbReference>
<feature type="compositionally biased region" description="Acidic residues" evidence="15">
    <location>
        <begin position="749"/>
        <end position="795"/>
    </location>
</feature>
<feature type="transmembrane region" description="Helical" evidence="16">
    <location>
        <begin position="88"/>
        <end position="106"/>
    </location>
</feature>
<dbReference type="GO" id="GO:0003677">
    <property type="term" value="F:DNA binding"/>
    <property type="evidence" value="ECO:0007669"/>
    <property type="project" value="UniProtKB-KW"/>
</dbReference>
<dbReference type="GO" id="GO:0005886">
    <property type="term" value="C:plasma membrane"/>
    <property type="evidence" value="ECO:0007669"/>
    <property type="project" value="UniProtKB-SubCell"/>
</dbReference>
<keyword evidence="8 14" id="KW-0067">ATP-binding</keyword>
<dbReference type="PANTHER" id="PTHR22683">
    <property type="entry name" value="SPORULATION PROTEIN RELATED"/>
    <property type="match status" value="1"/>
</dbReference>
<feature type="binding site" evidence="14">
    <location>
        <begin position="419"/>
        <end position="426"/>
    </location>
    <ligand>
        <name>ATP</name>
        <dbReference type="ChEBI" id="CHEBI:30616"/>
    </ligand>
</feature>
<feature type="compositionally biased region" description="Acidic residues" evidence="15">
    <location>
        <begin position="192"/>
        <end position="207"/>
    </location>
</feature>
<dbReference type="GO" id="GO:0007059">
    <property type="term" value="P:chromosome segregation"/>
    <property type="evidence" value="ECO:0007669"/>
    <property type="project" value="UniProtKB-KW"/>
</dbReference>
<dbReference type="PANTHER" id="PTHR22683:SF41">
    <property type="entry name" value="DNA TRANSLOCASE FTSK"/>
    <property type="match status" value="1"/>
</dbReference>
<dbReference type="InterPro" id="IPR002543">
    <property type="entry name" value="FtsK_dom"/>
</dbReference>
<dbReference type="Pfam" id="PF09397">
    <property type="entry name" value="FtsK_gamma"/>
    <property type="match status" value="1"/>
</dbReference>
<proteinExistence type="inferred from homology"/>
<evidence type="ECO:0000256" key="9">
    <source>
        <dbReference type="ARBA" id="ARBA00022989"/>
    </source>
</evidence>
<evidence type="ECO:0000256" key="8">
    <source>
        <dbReference type="ARBA" id="ARBA00022840"/>
    </source>
</evidence>
<organism evidence="18 19">
    <name type="scientific">Candidatus Magasanikbacteria bacterium CG_4_10_14_0_2_um_filter_37_12</name>
    <dbReference type="NCBI Taxonomy" id="1974637"/>
    <lineage>
        <taxon>Bacteria</taxon>
        <taxon>Candidatus Magasanikiibacteriota</taxon>
    </lineage>
</organism>
<dbReference type="AlphaFoldDB" id="A0A2M7V6H3"/>
<evidence type="ECO:0000256" key="2">
    <source>
        <dbReference type="ARBA" id="ARBA00006474"/>
    </source>
</evidence>
<feature type="transmembrane region" description="Helical" evidence="16">
    <location>
        <begin position="51"/>
        <end position="76"/>
    </location>
</feature>
<keyword evidence="11 16" id="KW-0472">Membrane</keyword>
<dbReference type="PROSITE" id="PS50901">
    <property type="entry name" value="FTSK"/>
    <property type="match status" value="1"/>
</dbReference>
<comment type="subcellular location">
    <subcellularLocation>
        <location evidence="1">Cell membrane</location>
        <topology evidence="1">Multi-pass membrane protein</topology>
    </subcellularLocation>
</comment>
<feature type="compositionally biased region" description="Basic and acidic residues" evidence="15">
    <location>
        <begin position="208"/>
        <end position="220"/>
    </location>
</feature>
<feature type="region of interest" description="Disordered" evidence="15">
    <location>
        <begin position="744"/>
        <end position="820"/>
    </location>
</feature>
<dbReference type="Gene3D" id="3.30.980.40">
    <property type="match status" value="1"/>
</dbReference>
<keyword evidence="5 16" id="KW-0812">Transmembrane</keyword>
<evidence type="ECO:0000256" key="11">
    <source>
        <dbReference type="ARBA" id="ARBA00023136"/>
    </source>
</evidence>
<protein>
    <submittedName>
        <fullName evidence="18">Cell division protein FtsK</fullName>
    </submittedName>
</protein>
<evidence type="ECO:0000256" key="3">
    <source>
        <dbReference type="ARBA" id="ARBA00022475"/>
    </source>
</evidence>
<feature type="transmembrane region" description="Helical" evidence="16">
    <location>
        <begin position="141"/>
        <end position="165"/>
    </location>
</feature>
<evidence type="ECO:0000256" key="6">
    <source>
        <dbReference type="ARBA" id="ARBA00022741"/>
    </source>
</evidence>
<evidence type="ECO:0000256" key="15">
    <source>
        <dbReference type="SAM" id="MobiDB-lite"/>
    </source>
</evidence>
<evidence type="ECO:0000256" key="7">
    <source>
        <dbReference type="ARBA" id="ARBA00022829"/>
    </source>
</evidence>
<feature type="domain" description="FtsK" evidence="17">
    <location>
        <begin position="401"/>
        <end position="589"/>
    </location>
</feature>
<sequence length="820" mass="91561">MTRRRYSKHESNFDPTLSQGVIGILVVILSVIIILSFFDMAGVVGKIIDEYILSFFFGTMRYATPFVLLILVWFLFKDDKYNYRATHGIGALLFFLTLSSLFHISFQPNDMWHQALEGVGGGVFGMLAWPLKTYLGDIASVIVLIGLALVSILLLFNTAILNLFVHKKILSTLGVFGNFLKKIFIRPNEEVDEEEEYEEDLDESTEDEERHFSSKQIGEEKYDDEDEKENDNENEDENEEFTEEKTKTTPKQHPALPEKPDWLQNTVIKPIPKLSLLVTTKSKPTSGDIKSNKQIIEDTLKEFGIEITMGEVRVGPTVTQFSFKPAKGVKLSRVTSLTNDLALALAAHPIRIEAPIPGKSLVGIEVPNEKTAIVTIKELLQSTEFASRKHNMMVALGKDVGGKIWFADLPKMPHMLIAGATGSGKTVCVNTILTSLLFQNTAETLRFIMVDPKRVELTLYNGIPHLLTPVITNTKQTINALKWTIGEMERRFELLAQAGNRDIDTYNKTHPSRKLPYIAFVIDELADLMATAGNEVEAGIIRLAQMARAVGIHLILATQRPSVDVITGLMKANIPARIAFSVASLVDSRTILDTAGAEKLIGRGDMLFSTAELSKPVRIQGAFITEEEMKKIVDYLKGGKKPIYDHSIVEKQNSGTMSMFGGPSDDQDSLIAEAKEIIVSAGKASASLLQRRLKVGYARAARILDELEEAGIIGHADGAKPREILITEVEIDTGMGMGRELNVYNNNKEEEEELGEEEDTINEEDEEENSDQDDLVLDKEENEIIEEDEVDENDEAINGQSENEEDNENEDDEEEKERQY</sequence>
<feature type="transmembrane region" description="Helical" evidence="16">
    <location>
        <begin position="112"/>
        <end position="129"/>
    </location>
</feature>
<dbReference type="InterPro" id="IPR003593">
    <property type="entry name" value="AAA+_ATPase"/>
</dbReference>
<evidence type="ECO:0000256" key="4">
    <source>
        <dbReference type="ARBA" id="ARBA00022618"/>
    </source>
</evidence>
<comment type="similarity">
    <text evidence="2">Belongs to the FtsK/SpoIIIE/SftA family.</text>
</comment>
<dbReference type="Proteomes" id="UP000228568">
    <property type="component" value="Unassembled WGS sequence"/>
</dbReference>
<accession>A0A2M7V6H3</accession>
<keyword evidence="4 18" id="KW-0132">Cell division</keyword>
<dbReference type="SUPFAM" id="SSF46785">
    <property type="entry name" value="Winged helix' DNA-binding domain"/>
    <property type="match status" value="1"/>
</dbReference>
<feature type="region of interest" description="Disordered" evidence="15">
    <location>
        <begin position="192"/>
        <end position="258"/>
    </location>
</feature>
<dbReference type="InterPro" id="IPR036390">
    <property type="entry name" value="WH_DNA-bd_sf"/>
</dbReference>
<dbReference type="SUPFAM" id="SSF52540">
    <property type="entry name" value="P-loop containing nucleoside triphosphate hydrolases"/>
    <property type="match status" value="1"/>
</dbReference>
<keyword evidence="12" id="KW-0131">Cell cycle</keyword>
<dbReference type="InterPro" id="IPR050206">
    <property type="entry name" value="FtsK/SpoIIIE/SftA"/>
</dbReference>
<comment type="subunit">
    <text evidence="13">Homohexamer. Forms a ring that surrounds DNA.</text>
</comment>
<keyword evidence="3" id="KW-1003">Cell membrane</keyword>
<feature type="compositionally biased region" description="Acidic residues" evidence="15">
    <location>
        <begin position="221"/>
        <end position="242"/>
    </location>
</feature>
<dbReference type="SMART" id="SM00843">
    <property type="entry name" value="Ftsk_gamma"/>
    <property type="match status" value="1"/>
</dbReference>
<keyword evidence="6 14" id="KW-0547">Nucleotide-binding</keyword>
<dbReference type="Gene3D" id="3.40.50.300">
    <property type="entry name" value="P-loop containing nucleotide triphosphate hydrolases"/>
    <property type="match status" value="1"/>
</dbReference>
<evidence type="ECO:0000313" key="18">
    <source>
        <dbReference type="EMBL" id="PIZ94269.1"/>
    </source>
</evidence>
<feature type="compositionally biased region" description="Acidic residues" evidence="15">
    <location>
        <begin position="802"/>
        <end position="820"/>
    </location>
</feature>
<evidence type="ECO:0000256" key="12">
    <source>
        <dbReference type="ARBA" id="ARBA00023306"/>
    </source>
</evidence>
<evidence type="ECO:0000256" key="14">
    <source>
        <dbReference type="PROSITE-ProRule" id="PRU00289"/>
    </source>
</evidence>
<dbReference type="GO" id="GO:0005524">
    <property type="term" value="F:ATP binding"/>
    <property type="evidence" value="ECO:0007669"/>
    <property type="project" value="UniProtKB-UniRule"/>
</dbReference>
<dbReference type="GO" id="GO:0051301">
    <property type="term" value="P:cell division"/>
    <property type="evidence" value="ECO:0007669"/>
    <property type="project" value="UniProtKB-KW"/>
</dbReference>
<name>A0A2M7V6H3_9BACT</name>
<dbReference type="CDD" id="cd01127">
    <property type="entry name" value="TrwB_TraG_TraD_VirD4"/>
    <property type="match status" value="1"/>
</dbReference>
<dbReference type="InterPro" id="IPR027417">
    <property type="entry name" value="P-loop_NTPase"/>
</dbReference>
<reference evidence="19" key="1">
    <citation type="submission" date="2017-09" db="EMBL/GenBank/DDBJ databases">
        <title>Depth-based differentiation of microbial function through sediment-hosted aquifers and enrichment of novel symbionts in the deep terrestrial subsurface.</title>
        <authorList>
            <person name="Probst A.J."/>
            <person name="Ladd B."/>
            <person name="Jarett J.K."/>
            <person name="Geller-Mcgrath D.E."/>
            <person name="Sieber C.M.K."/>
            <person name="Emerson J.B."/>
            <person name="Anantharaman K."/>
            <person name="Thomas B.C."/>
            <person name="Malmstrom R."/>
            <person name="Stieglmeier M."/>
            <person name="Klingl A."/>
            <person name="Woyke T."/>
            <person name="Ryan C.M."/>
            <person name="Banfield J.F."/>
        </authorList>
    </citation>
    <scope>NUCLEOTIDE SEQUENCE [LARGE SCALE GENOMIC DNA]</scope>
</reference>
<dbReference type="InterPro" id="IPR018541">
    <property type="entry name" value="Ftsk_gamma"/>
</dbReference>
<evidence type="ECO:0000256" key="5">
    <source>
        <dbReference type="ARBA" id="ARBA00022692"/>
    </source>
</evidence>
<keyword evidence="9 16" id="KW-1133">Transmembrane helix</keyword>
<evidence type="ECO:0000256" key="13">
    <source>
        <dbReference type="ARBA" id="ARBA00025923"/>
    </source>
</evidence>
<dbReference type="Pfam" id="PF01580">
    <property type="entry name" value="FtsK_SpoIIIE"/>
    <property type="match status" value="1"/>
</dbReference>
<gene>
    <name evidence="18" type="ORF">COX81_04110</name>
</gene>
<dbReference type="InterPro" id="IPR036388">
    <property type="entry name" value="WH-like_DNA-bd_sf"/>
</dbReference>
<dbReference type="SMART" id="SM00382">
    <property type="entry name" value="AAA"/>
    <property type="match status" value="1"/>
</dbReference>
<evidence type="ECO:0000256" key="16">
    <source>
        <dbReference type="SAM" id="Phobius"/>
    </source>
</evidence>
<keyword evidence="10" id="KW-0238">DNA-binding</keyword>
<evidence type="ECO:0000256" key="10">
    <source>
        <dbReference type="ARBA" id="ARBA00023125"/>
    </source>
</evidence>
<dbReference type="EMBL" id="PFPK01000047">
    <property type="protein sequence ID" value="PIZ94269.1"/>
    <property type="molecule type" value="Genomic_DNA"/>
</dbReference>
<evidence type="ECO:0000313" key="19">
    <source>
        <dbReference type="Proteomes" id="UP000228568"/>
    </source>
</evidence>
<dbReference type="InterPro" id="IPR041027">
    <property type="entry name" value="FtsK_alpha"/>
</dbReference>
<keyword evidence="7" id="KW-0159">Chromosome partition</keyword>
<evidence type="ECO:0000256" key="1">
    <source>
        <dbReference type="ARBA" id="ARBA00004651"/>
    </source>
</evidence>